<organism evidence="2 3">
    <name type="scientific">Raphidocelis subcapitata</name>
    <dbReference type="NCBI Taxonomy" id="307507"/>
    <lineage>
        <taxon>Eukaryota</taxon>
        <taxon>Viridiplantae</taxon>
        <taxon>Chlorophyta</taxon>
        <taxon>core chlorophytes</taxon>
        <taxon>Chlorophyceae</taxon>
        <taxon>CS clade</taxon>
        <taxon>Sphaeropleales</taxon>
        <taxon>Selenastraceae</taxon>
        <taxon>Raphidocelis</taxon>
    </lineage>
</organism>
<feature type="chain" id="PRO_5016156788" evidence="1">
    <location>
        <begin position="21"/>
        <end position="155"/>
    </location>
</feature>
<dbReference type="OrthoDB" id="544433at2759"/>
<evidence type="ECO:0000313" key="3">
    <source>
        <dbReference type="Proteomes" id="UP000247498"/>
    </source>
</evidence>
<dbReference type="Proteomes" id="UP000247498">
    <property type="component" value="Unassembled WGS sequence"/>
</dbReference>
<dbReference type="AlphaFoldDB" id="A0A2V0NSW0"/>
<comment type="caution">
    <text evidence="2">The sequence shown here is derived from an EMBL/GenBank/DDBJ whole genome shotgun (WGS) entry which is preliminary data.</text>
</comment>
<dbReference type="InParanoid" id="A0A2V0NSW0"/>
<accession>A0A2V0NSW0</accession>
<dbReference type="EMBL" id="BDRX01000006">
    <property type="protein sequence ID" value="GBF88660.1"/>
    <property type="molecule type" value="Genomic_DNA"/>
</dbReference>
<evidence type="ECO:0000256" key="1">
    <source>
        <dbReference type="SAM" id="SignalP"/>
    </source>
</evidence>
<reference evidence="2 3" key="1">
    <citation type="journal article" date="2018" name="Sci. Rep.">
        <title>Raphidocelis subcapitata (=Pseudokirchneriella subcapitata) provides an insight into genome evolution and environmental adaptations in the Sphaeropleales.</title>
        <authorList>
            <person name="Suzuki S."/>
            <person name="Yamaguchi H."/>
            <person name="Nakajima N."/>
            <person name="Kawachi M."/>
        </authorList>
    </citation>
    <scope>NUCLEOTIDE SEQUENCE [LARGE SCALE GENOMIC DNA]</scope>
    <source>
        <strain evidence="2 3">NIES-35</strain>
    </source>
</reference>
<keyword evidence="1" id="KW-0732">Signal</keyword>
<proteinExistence type="predicted"/>
<evidence type="ECO:0000313" key="2">
    <source>
        <dbReference type="EMBL" id="GBF88660.1"/>
    </source>
</evidence>
<name>A0A2V0NSW0_9CHLO</name>
<keyword evidence="3" id="KW-1185">Reference proteome</keyword>
<sequence length="155" mass="16117">MARRLLACLCVLAVASAATAQTTATYDASKVVASWDRCPVIGTPWDASVFDPSVESLTGLADYVASVPVDCLDAVMSLAGCASDSDYDGGPTSLSTSDGCCVQECSDSMRAAATRGCFSYLLAPLCNEKGAAQYRTGLFNAARRCANLNMDCAKL</sequence>
<protein>
    <submittedName>
        <fullName evidence="2">Uncharacterized protein</fullName>
    </submittedName>
</protein>
<gene>
    <name evidence="2" type="ORF">Rsub_01559</name>
</gene>
<feature type="signal peptide" evidence="1">
    <location>
        <begin position="1"/>
        <end position="20"/>
    </location>
</feature>